<dbReference type="PANTHER" id="PTHR30383:SF24">
    <property type="entry name" value="THIOESTERASE 1_PROTEASE 1_LYSOPHOSPHOLIPASE L1"/>
    <property type="match status" value="1"/>
</dbReference>
<dbReference type="InterPro" id="IPR051532">
    <property type="entry name" value="Ester_Hydrolysis_Enzymes"/>
</dbReference>
<dbReference type="PANTHER" id="PTHR30383">
    <property type="entry name" value="THIOESTERASE 1/PROTEASE 1/LYSOPHOSPHOLIPASE L1"/>
    <property type="match status" value="1"/>
</dbReference>
<evidence type="ECO:0000313" key="3">
    <source>
        <dbReference type="Proteomes" id="UP000269883"/>
    </source>
</evidence>
<organism evidence="2 3">
    <name type="scientific">Desulfovibrio ferrophilus</name>
    <dbReference type="NCBI Taxonomy" id="241368"/>
    <lineage>
        <taxon>Bacteria</taxon>
        <taxon>Pseudomonadati</taxon>
        <taxon>Thermodesulfobacteriota</taxon>
        <taxon>Desulfovibrionia</taxon>
        <taxon>Desulfovibrionales</taxon>
        <taxon>Desulfovibrionaceae</taxon>
        <taxon>Desulfovibrio</taxon>
    </lineage>
</organism>
<dbReference type="Gene3D" id="3.40.50.1110">
    <property type="entry name" value="SGNH hydrolase"/>
    <property type="match status" value="1"/>
</dbReference>
<dbReference type="CDD" id="cd01822">
    <property type="entry name" value="Lysophospholipase_L1_like"/>
    <property type="match status" value="1"/>
</dbReference>
<sequence length="243" mass="26670">MELPQDRQQNTIRPHLDKRMNIISITRVAALLAAICILTAQPVLSWAADKATMKQTRQITLLAFGDSLTAGYGLPVDQSLPSQLEQLLLADQYNVRIINAGVSGDTTAGGLARLAWTLEEPVDAAILELGANDALMGQDPAAMERNLDAMLMMFDKKGIPVLLAGMRSIANYGEDYARAFDGVFPRLAGKHGTLFYPFLLDGVVMDPTMNQMDGIHPNARGAREIANRMYPLVRELVEQAYRN</sequence>
<keyword evidence="3" id="KW-1185">Reference proteome</keyword>
<dbReference type="KEGG" id="dfl:DFE_2013"/>
<dbReference type="AlphaFoldDB" id="A0A2Z6AZR1"/>
<evidence type="ECO:0000313" key="2">
    <source>
        <dbReference type="EMBL" id="BBD08739.1"/>
    </source>
</evidence>
<name>A0A2Z6AZR1_9BACT</name>
<dbReference type="Pfam" id="PF13472">
    <property type="entry name" value="Lipase_GDSL_2"/>
    <property type="match status" value="1"/>
</dbReference>
<dbReference type="PROSITE" id="PS01098">
    <property type="entry name" value="LIPASE_GDSL_SER"/>
    <property type="match status" value="1"/>
</dbReference>
<feature type="domain" description="SGNH hydrolase-type esterase" evidence="1">
    <location>
        <begin position="63"/>
        <end position="223"/>
    </location>
</feature>
<protein>
    <submittedName>
        <fullName evidence="2">Putative G-D-S-L family lipolytic protein</fullName>
    </submittedName>
</protein>
<dbReference type="InterPro" id="IPR013830">
    <property type="entry name" value="SGNH_hydro"/>
</dbReference>
<accession>A0A2Z6AZR1</accession>
<dbReference type="InterPro" id="IPR036514">
    <property type="entry name" value="SGNH_hydro_sf"/>
</dbReference>
<dbReference type="Proteomes" id="UP000269883">
    <property type="component" value="Chromosome"/>
</dbReference>
<dbReference type="GO" id="GO:0004622">
    <property type="term" value="F:phosphatidylcholine lysophospholipase activity"/>
    <property type="evidence" value="ECO:0007669"/>
    <property type="project" value="TreeGrafter"/>
</dbReference>
<dbReference type="InterPro" id="IPR008265">
    <property type="entry name" value="Lipase_GDSL_AS"/>
</dbReference>
<gene>
    <name evidence="2" type="ORF">DFE_2013</name>
</gene>
<proteinExistence type="predicted"/>
<reference evidence="2 3" key="1">
    <citation type="journal article" date="2018" name="Sci. Adv.">
        <title>Multi-heme cytochromes provide a pathway for survival in energy-limited environments.</title>
        <authorList>
            <person name="Deng X."/>
            <person name="Dohmae N."/>
            <person name="Nealson K.H."/>
            <person name="Hashimoto K."/>
            <person name="Okamoto A."/>
        </authorList>
    </citation>
    <scope>NUCLEOTIDE SEQUENCE [LARGE SCALE GENOMIC DNA]</scope>
    <source>
        <strain evidence="2 3">IS5</strain>
    </source>
</reference>
<dbReference type="SUPFAM" id="SSF52266">
    <property type="entry name" value="SGNH hydrolase"/>
    <property type="match status" value="1"/>
</dbReference>
<dbReference type="EMBL" id="AP017378">
    <property type="protein sequence ID" value="BBD08739.1"/>
    <property type="molecule type" value="Genomic_DNA"/>
</dbReference>
<evidence type="ECO:0000259" key="1">
    <source>
        <dbReference type="Pfam" id="PF13472"/>
    </source>
</evidence>
<dbReference type="GO" id="GO:0006629">
    <property type="term" value="P:lipid metabolic process"/>
    <property type="evidence" value="ECO:0007669"/>
    <property type="project" value="InterPro"/>
</dbReference>